<dbReference type="EMBL" id="JADLRE010000037">
    <property type="protein sequence ID" value="MBF6229418.1"/>
    <property type="molecule type" value="Genomic_DNA"/>
</dbReference>
<proteinExistence type="predicted"/>
<organism evidence="1 2">
    <name type="scientific">Nocardia abscessus</name>
    <dbReference type="NCBI Taxonomy" id="120957"/>
    <lineage>
        <taxon>Bacteria</taxon>
        <taxon>Bacillati</taxon>
        <taxon>Actinomycetota</taxon>
        <taxon>Actinomycetes</taxon>
        <taxon>Mycobacteriales</taxon>
        <taxon>Nocardiaceae</taxon>
        <taxon>Nocardia</taxon>
    </lineage>
</organism>
<keyword evidence="2" id="KW-1185">Reference proteome</keyword>
<dbReference type="Proteomes" id="UP000807309">
    <property type="component" value="Unassembled WGS sequence"/>
</dbReference>
<reference evidence="1 2" key="1">
    <citation type="submission" date="2020-10" db="EMBL/GenBank/DDBJ databases">
        <title>Identification of Nocardia species via Next-generation sequencing and recognition of intraspecies genetic diversity.</title>
        <authorList>
            <person name="Li P."/>
            <person name="Li P."/>
            <person name="Lu B."/>
        </authorList>
    </citation>
    <scope>NUCLEOTIDE SEQUENCE [LARGE SCALE GENOMIC DNA]</scope>
    <source>
        <strain evidence="1 2">N-11</strain>
    </source>
</reference>
<protein>
    <submittedName>
        <fullName evidence="1">Response regulator transcription factor</fullName>
    </submittedName>
</protein>
<gene>
    <name evidence="1" type="ORF">IU470_30550</name>
</gene>
<comment type="caution">
    <text evidence="1">The sequence shown here is derived from an EMBL/GenBank/DDBJ whole genome shotgun (WGS) entry which is preliminary data.</text>
</comment>
<dbReference type="RefSeq" id="WP_195036262.1">
    <property type="nucleotide sequence ID" value="NZ_JADLRE010000037.1"/>
</dbReference>
<name>A0ABS0CGE8_9NOCA</name>
<sequence length="246" mass="26552">MESSLRLLIASPLGQIIAPPLSQAFPASHVCVAGDGDAVRSEVVGRFRFDVVLCDLIWNHPESEYRFDGLDVIDLLRDSNRHTAVLLAAQGHSMERDHLDEARDRSGEIAEFYDKSSGVPALLEAVRRASTGGSTPLSPPREGPPSLCTLFGDPHGRTAARLAGAIAAGSAWDYPSLARVAKVGGHTANKATNAYIGPIIRERGELPDDTPLTQGAVFRWCGEHAHYLISWCRRNGHADVLGPQFV</sequence>
<evidence type="ECO:0000313" key="2">
    <source>
        <dbReference type="Proteomes" id="UP000807309"/>
    </source>
</evidence>
<accession>A0ABS0CGE8</accession>
<evidence type="ECO:0000313" key="1">
    <source>
        <dbReference type="EMBL" id="MBF6229418.1"/>
    </source>
</evidence>